<dbReference type="Gene3D" id="1.10.357.10">
    <property type="entry name" value="Tetracycline Repressor, domain 2"/>
    <property type="match status" value="1"/>
</dbReference>
<dbReference type="Pfam" id="PF17940">
    <property type="entry name" value="TetR_C_31"/>
    <property type="match status" value="1"/>
</dbReference>
<comment type="caution">
    <text evidence="4">The sequence shown here is derived from an EMBL/GenBank/DDBJ whole genome shotgun (WGS) entry which is preliminary data.</text>
</comment>
<evidence type="ECO:0000313" key="4">
    <source>
        <dbReference type="EMBL" id="SPZ42153.1"/>
    </source>
</evidence>
<dbReference type="PROSITE" id="PS50977">
    <property type="entry name" value="HTH_TETR_2"/>
    <property type="match status" value="1"/>
</dbReference>
<dbReference type="RefSeq" id="WP_037239562.1">
    <property type="nucleotide sequence ID" value="NZ_QTTP01000001.1"/>
</dbReference>
<dbReference type="EMBL" id="UAUI01000024">
    <property type="protein sequence ID" value="SPZ42153.1"/>
    <property type="molecule type" value="Genomic_DNA"/>
</dbReference>
<dbReference type="Proteomes" id="UP000251211">
    <property type="component" value="Unassembled WGS sequence"/>
</dbReference>
<reference evidence="4 5" key="1">
    <citation type="submission" date="2018-06" db="EMBL/GenBank/DDBJ databases">
        <authorList>
            <consortium name="Pathogen Informatics"/>
            <person name="Doyle S."/>
        </authorList>
    </citation>
    <scope>NUCLEOTIDE SEQUENCE [LARGE SCALE GENOMIC DNA]</scope>
    <source>
        <strain evidence="4 5">NCTC13229</strain>
    </source>
</reference>
<evidence type="ECO:0000313" key="5">
    <source>
        <dbReference type="Proteomes" id="UP000251211"/>
    </source>
</evidence>
<evidence type="ECO:0000256" key="2">
    <source>
        <dbReference type="PROSITE-ProRule" id="PRU00335"/>
    </source>
</evidence>
<name>A0AB38FLC0_RHOWR</name>
<proteinExistence type="predicted"/>
<evidence type="ECO:0000256" key="1">
    <source>
        <dbReference type="ARBA" id="ARBA00023125"/>
    </source>
</evidence>
<dbReference type="AlphaFoldDB" id="A0AB38FLC0"/>
<dbReference type="InterPro" id="IPR009057">
    <property type="entry name" value="Homeodomain-like_sf"/>
</dbReference>
<dbReference type="InterPro" id="IPR041583">
    <property type="entry name" value="TetR_C_31"/>
</dbReference>
<organism evidence="4 5">
    <name type="scientific">Rhodococcus wratislaviensis</name>
    <name type="common">Tsukamurella wratislaviensis</name>
    <dbReference type="NCBI Taxonomy" id="44752"/>
    <lineage>
        <taxon>Bacteria</taxon>
        <taxon>Bacillati</taxon>
        <taxon>Actinomycetota</taxon>
        <taxon>Actinomycetes</taxon>
        <taxon>Mycobacteriales</taxon>
        <taxon>Nocardiaceae</taxon>
        <taxon>Rhodococcus</taxon>
    </lineage>
</organism>
<dbReference type="GO" id="GO:0003677">
    <property type="term" value="F:DNA binding"/>
    <property type="evidence" value="ECO:0007669"/>
    <property type="project" value="UniProtKB-UniRule"/>
</dbReference>
<sequence>MAQNPERRAALVNAAIEVLAREGARGLTFRAVDVEANVPKGTASNYFASRDDLFDQVGKRIHERMGPDPSVIEEGGRKPQNLALAIEYMQGLFGRITRDRTGYLALQELRLEAVRRPELRTTLTRTISENLERDIGFHLDSGLPGDRSTVLMLYLAMNALIVEHLTLPGVLEGIDTERLVADLVTRAVATPDAGARSRPRTPGPTAS</sequence>
<accession>A0AB38FLC0</accession>
<dbReference type="Pfam" id="PF00440">
    <property type="entry name" value="TetR_N"/>
    <property type="match status" value="1"/>
</dbReference>
<evidence type="ECO:0000259" key="3">
    <source>
        <dbReference type="PROSITE" id="PS50977"/>
    </source>
</evidence>
<keyword evidence="1 2" id="KW-0238">DNA-binding</keyword>
<dbReference type="InterPro" id="IPR001647">
    <property type="entry name" value="HTH_TetR"/>
</dbReference>
<feature type="DNA-binding region" description="H-T-H motif" evidence="2">
    <location>
        <begin position="28"/>
        <end position="47"/>
    </location>
</feature>
<gene>
    <name evidence="4" type="ORF">NCTC13229_05671</name>
</gene>
<feature type="domain" description="HTH tetR-type" evidence="3">
    <location>
        <begin position="5"/>
        <end position="65"/>
    </location>
</feature>
<dbReference type="SUPFAM" id="SSF46689">
    <property type="entry name" value="Homeodomain-like"/>
    <property type="match status" value="1"/>
</dbReference>
<protein>
    <submittedName>
        <fullName evidence="4">TetR family transcriptional regulator</fullName>
    </submittedName>
</protein>